<dbReference type="EMBL" id="LSRX01000554">
    <property type="protein sequence ID" value="OLP94161.1"/>
    <property type="molecule type" value="Genomic_DNA"/>
</dbReference>
<sequence length="628" mass="68818">MAALHEPSPHDTTAEGDSAQPASTTTAEPTVDTDEWWRSSASWWNHSDWRWSGWWGNRWDNQQWPWAPRHSYATVQTEGDQSGAQPSSPPRDGSGDRHGQQHWRSSGSGFENAANEAASSPTGPSSAMAGESQCPFRLRRTPWIRGSHGEHNGVVELVSVSLWPGRLQLQGSSKVTTASHRRGLDGVTADSGHRTLGWELQTEFEHLTEVMEMKAGVQRDAEKRVAFRSVLTDTSRRLRDFTRAGSFGLELPAELRSSLLREGAGLSEQNQQNLTTLLRGRELDVDYLALLLSRMDARTERITGFVTHEEEANSPEIFLAEPGQGEEEPSEDESEADFEDSDVIALEELNFTEDQANYVYAGVGGGLPGARDQRPRGSKGQGRGKLTRDQMKKISSQLRQWSGLGAHGGPKEVSFLDGASTEERPAEPRHHENWNFLTFKSGDAILDIGATQDIIGLPAMEALDKTLQAAGLRSIEVPTVANAPTGIGGQAKVVRSVLVPVSPGGAPGVINFLVIQSNVPPLLSVGLLEHLGASFDLVTNQICFEKIGVRLRMGVQASGHRTIPLVQWSGGHFPVPEEVQQQYSLTDDAFDRDSKALRTHSTFALLWTDMHVLTILYCKPSHLKTPTS</sequence>
<reference evidence="2 3" key="1">
    <citation type="submission" date="2016-02" db="EMBL/GenBank/DDBJ databases">
        <title>Genome analysis of coral dinoflagellate symbionts highlights evolutionary adaptations to a symbiotic lifestyle.</title>
        <authorList>
            <person name="Aranda M."/>
            <person name="Li Y."/>
            <person name="Liew Y.J."/>
            <person name="Baumgarten S."/>
            <person name="Simakov O."/>
            <person name="Wilson M."/>
            <person name="Piel J."/>
            <person name="Ashoor H."/>
            <person name="Bougouffa S."/>
            <person name="Bajic V.B."/>
            <person name="Ryu T."/>
            <person name="Ravasi T."/>
            <person name="Bayer T."/>
            <person name="Micklem G."/>
            <person name="Kim H."/>
            <person name="Bhak J."/>
            <person name="Lajeunesse T.C."/>
            <person name="Voolstra C.R."/>
        </authorList>
    </citation>
    <scope>NUCLEOTIDE SEQUENCE [LARGE SCALE GENOMIC DNA]</scope>
    <source>
        <strain evidence="2 3">CCMP2467</strain>
    </source>
</reference>
<gene>
    <name evidence="2" type="ORF">AK812_SmicGene23827</name>
</gene>
<feature type="region of interest" description="Disordered" evidence="1">
    <location>
        <begin position="73"/>
        <end position="132"/>
    </location>
</feature>
<dbReference type="Proteomes" id="UP000186817">
    <property type="component" value="Unassembled WGS sequence"/>
</dbReference>
<organism evidence="2 3">
    <name type="scientific">Symbiodinium microadriaticum</name>
    <name type="common">Dinoflagellate</name>
    <name type="synonym">Zooxanthella microadriatica</name>
    <dbReference type="NCBI Taxonomy" id="2951"/>
    <lineage>
        <taxon>Eukaryota</taxon>
        <taxon>Sar</taxon>
        <taxon>Alveolata</taxon>
        <taxon>Dinophyceae</taxon>
        <taxon>Suessiales</taxon>
        <taxon>Symbiodiniaceae</taxon>
        <taxon>Symbiodinium</taxon>
    </lineage>
</organism>
<dbReference type="OrthoDB" id="448806at2759"/>
<feature type="compositionally biased region" description="Acidic residues" evidence="1">
    <location>
        <begin position="324"/>
        <end position="338"/>
    </location>
</feature>
<evidence type="ECO:0000256" key="1">
    <source>
        <dbReference type="SAM" id="MobiDB-lite"/>
    </source>
</evidence>
<name>A0A1Q9DG47_SYMMI</name>
<accession>A0A1Q9DG47</accession>
<feature type="region of interest" description="Disordered" evidence="1">
    <location>
        <begin position="366"/>
        <end position="390"/>
    </location>
</feature>
<feature type="region of interest" description="Disordered" evidence="1">
    <location>
        <begin position="311"/>
        <end position="338"/>
    </location>
</feature>
<proteinExistence type="predicted"/>
<keyword evidence="3" id="KW-1185">Reference proteome</keyword>
<evidence type="ECO:0000313" key="3">
    <source>
        <dbReference type="Proteomes" id="UP000186817"/>
    </source>
</evidence>
<protein>
    <submittedName>
        <fullName evidence="2">Uncharacterized protein</fullName>
    </submittedName>
</protein>
<evidence type="ECO:0000313" key="2">
    <source>
        <dbReference type="EMBL" id="OLP94161.1"/>
    </source>
</evidence>
<feature type="region of interest" description="Disordered" evidence="1">
    <location>
        <begin position="1"/>
        <end position="35"/>
    </location>
</feature>
<dbReference type="AlphaFoldDB" id="A0A1Q9DG47"/>
<feature type="compositionally biased region" description="Polar residues" evidence="1">
    <location>
        <begin position="73"/>
        <end position="86"/>
    </location>
</feature>
<comment type="caution">
    <text evidence="2">The sequence shown here is derived from an EMBL/GenBank/DDBJ whole genome shotgun (WGS) entry which is preliminary data.</text>
</comment>